<evidence type="ECO:0000313" key="2">
    <source>
        <dbReference type="Proteomes" id="UP000549394"/>
    </source>
</evidence>
<dbReference type="Pfam" id="PF09778">
    <property type="entry name" value="Guanylate_cyc_2"/>
    <property type="match status" value="1"/>
</dbReference>
<proteinExistence type="predicted"/>
<dbReference type="AlphaFoldDB" id="A0A7I8W2N8"/>
<protein>
    <submittedName>
        <fullName evidence="1">DgyrCDS9566</fullName>
    </submittedName>
</protein>
<dbReference type="OrthoDB" id="206796at2759"/>
<dbReference type="Proteomes" id="UP000549394">
    <property type="component" value="Unassembled WGS sequence"/>
</dbReference>
<name>A0A7I8W2N8_9ANNE</name>
<dbReference type="EMBL" id="CAJFCJ010000013">
    <property type="protein sequence ID" value="CAD5121025.1"/>
    <property type="molecule type" value="Genomic_DNA"/>
</dbReference>
<dbReference type="Gene3D" id="3.90.70.10">
    <property type="entry name" value="Cysteine proteinases"/>
    <property type="match status" value="1"/>
</dbReference>
<accession>A0A7I8W2N8</accession>
<gene>
    <name evidence="1" type="ORF">DGYR_LOCUS9028</name>
</gene>
<dbReference type="PANTHER" id="PTHR31400">
    <property type="entry name" value="GUANYLYL CYCLASE DOMAIN CONTAINING PROTEIN 1 GUCD1"/>
    <property type="match status" value="1"/>
</dbReference>
<organism evidence="1 2">
    <name type="scientific">Dimorphilus gyrociliatus</name>
    <dbReference type="NCBI Taxonomy" id="2664684"/>
    <lineage>
        <taxon>Eukaryota</taxon>
        <taxon>Metazoa</taxon>
        <taxon>Spiralia</taxon>
        <taxon>Lophotrochozoa</taxon>
        <taxon>Annelida</taxon>
        <taxon>Polychaeta</taxon>
        <taxon>Polychaeta incertae sedis</taxon>
        <taxon>Dinophilidae</taxon>
        <taxon>Dimorphilus</taxon>
    </lineage>
</organism>
<keyword evidence="2" id="KW-1185">Reference proteome</keyword>
<evidence type="ECO:0000313" key="1">
    <source>
        <dbReference type="EMBL" id="CAD5121025.1"/>
    </source>
</evidence>
<dbReference type="InterPro" id="IPR018616">
    <property type="entry name" value="GUCD1"/>
</dbReference>
<reference evidence="1 2" key="1">
    <citation type="submission" date="2020-08" db="EMBL/GenBank/DDBJ databases">
        <authorList>
            <person name="Hejnol A."/>
        </authorList>
    </citation>
    <scope>NUCLEOTIDE SEQUENCE [LARGE SCALE GENOMIC DNA]</scope>
</reference>
<sequence length="230" mass="26484">MADQILIDVPHQEQEWSWDCGLASVKMIFQYYSIPYRKDFNEKKKALSIHTSVWTIDLFRLLRAYNIPCRFATITLGANKDYKSMSFYTEAFRKDECRINSSISNAVEGGLGVEKRHVTLSEIIEHLTKNLPIIALIDSSNLKCLQCHNLDILSSICLAPCMKGYQGHFIVVRGFHKQKEIIYYSNPAKSTDLCCCTFKVFEECRTSFGTDEDLIFIDKEHTSDMCYSLL</sequence>
<dbReference type="PANTHER" id="PTHR31400:SF1">
    <property type="entry name" value="PROTEIN GUCD1"/>
    <property type="match status" value="1"/>
</dbReference>
<comment type="caution">
    <text evidence="1">The sequence shown here is derived from an EMBL/GenBank/DDBJ whole genome shotgun (WGS) entry which is preliminary data.</text>
</comment>